<organism evidence="12">
    <name type="scientific">Caenorhabditis remanei</name>
    <name type="common">Caenorhabditis vulgaris</name>
    <dbReference type="NCBI Taxonomy" id="31234"/>
    <lineage>
        <taxon>Eukaryota</taxon>
        <taxon>Metazoa</taxon>
        <taxon>Ecdysozoa</taxon>
        <taxon>Nematoda</taxon>
        <taxon>Chromadorea</taxon>
        <taxon>Rhabditida</taxon>
        <taxon>Rhabditina</taxon>
        <taxon>Rhabditomorpha</taxon>
        <taxon>Rhabditoidea</taxon>
        <taxon>Rhabditidae</taxon>
        <taxon>Peloderinae</taxon>
        <taxon>Caenorhabditis</taxon>
    </lineage>
</organism>
<evidence type="ECO:0000313" key="11">
    <source>
        <dbReference type="EMBL" id="EFP07148.1"/>
    </source>
</evidence>
<dbReference type="EC" id="2.7.7.49" evidence="1"/>
<dbReference type="GO" id="GO:0015074">
    <property type="term" value="P:DNA integration"/>
    <property type="evidence" value="ECO:0007669"/>
    <property type="project" value="InterPro"/>
</dbReference>
<dbReference type="CDD" id="cd09274">
    <property type="entry name" value="RNase_HI_RT_Ty3"/>
    <property type="match status" value="1"/>
</dbReference>
<keyword evidence="12" id="KW-1185">Reference proteome</keyword>
<dbReference type="FunFam" id="3.10.20.370:FF:000001">
    <property type="entry name" value="Retrovirus-related Pol polyprotein from transposon 17.6-like protein"/>
    <property type="match status" value="1"/>
</dbReference>
<dbReference type="GO" id="GO:0003676">
    <property type="term" value="F:nucleic acid binding"/>
    <property type="evidence" value="ECO:0007669"/>
    <property type="project" value="InterPro"/>
</dbReference>
<accession>E3NMC0</accession>
<feature type="domain" description="Integrase catalytic" evidence="10">
    <location>
        <begin position="1174"/>
        <end position="1331"/>
    </location>
</feature>
<evidence type="ECO:0000256" key="8">
    <source>
        <dbReference type="SAM" id="Phobius"/>
    </source>
</evidence>
<keyword evidence="4" id="KW-0540">Nuclease</keyword>
<dbReference type="PROSITE" id="PS50878">
    <property type="entry name" value="RT_POL"/>
    <property type="match status" value="1"/>
</dbReference>
<dbReference type="SUPFAM" id="SSF50630">
    <property type="entry name" value="Acid proteases"/>
    <property type="match status" value="1"/>
</dbReference>
<dbReference type="InterPro" id="IPR012337">
    <property type="entry name" value="RNaseH-like_sf"/>
</dbReference>
<feature type="domain" description="Reverse transcriptase" evidence="9">
    <location>
        <begin position="647"/>
        <end position="826"/>
    </location>
</feature>
<dbReference type="PANTHER" id="PTHR37984:SF5">
    <property type="entry name" value="PROTEIN NYNRIN-LIKE"/>
    <property type="match status" value="1"/>
</dbReference>
<evidence type="ECO:0000256" key="2">
    <source>
        <dbReference type="ARBA" id="ARBA00022679"/>
    </source>
</evidence>
<dbReference type="InterPro" id="IPR001584">
    <property type="entry name" value="Integrase_cat-core"/>
</dbReference>
<dbReference type="GO" id="GO:0004519">
    <property type="term" value="F:endonuclease activity"/>
    <property type="evidence" value="ECO:0007669"/>
    <property type="project" value="UniProtKB-KW"/>
</dbReference>
<reference evidence="11" key="1">
    <citation type="submission" date="2007-07" db="EMBL/GenBank/DDBJ databases">
        <title>PCAP assembly of the Caenorhabditis remanei genome.</title>
        <authorList>
            <consortium name="The Caenorhabditis remanei Sequencing Consortium"/>
            <person name="Wilson R.K."/>
        </authorList>
    </citation>
    <scope>NUCLEOTIDE SEQUENCE [LARGE SCALE GENOMIC DNA]</scope>
    <source>
        <strain evidence="11">PB4641</strain>
    </source>
</reference>
<dbReference type="InterPro" id="IPR036397">
    <property type="entry name" value="RNaseH_sf"/>
</dbReference>
<evidence type="ECO:0000256" key="4">
    <source>
        <dbReference type="ARBA" id="ARBA00022722"/>
    </source>
</evidence>
<dbReference type="Gene3D" id="3.10.10.10">
    <property type="entry name" value="HIV Type 1 Reverse Transcriptase, subunit A, domain 1"/>
    <property type="match status" value="1"/>
</dbReference>
<dbReference type="GO" id="GO:0003964">
    <property type="term" value="F:RNA-directed DNA polymerase activity"/>
    <property type="evidence" value="ECO:0007669"/>
    <property type="project" value="UniProtKB-KW"/>
</dbReference>
<evidence type="ECO:0000256" key="7">
    <source>
        <dbReference type="ARBA" id="ARBA00022918"/>
    </source>
</evidence>
<keyword evidence="7" id="KW-0695">RNA-directed DNA polymerase</keyword>
<dbReference type="Gene3D" id="3.30.420.10">
    <property type="entry name" value="Ribonuclease H-like superfamily/Ribonuclease H"/>
    <property type="match status" value="1"/>
</dbReference>
<dbReference type="PROSITE" id="PS50994">
    <property type="entry name" value="INTEGRASE"/>
    <property type="match status" value="1"/>
</dbReference>
<dbReference type="Pfam" id="PF00665">
    <property type="entry name" value="rve"/>
    <property type="match status" value="1"/>
</dbReference>
<evidence type="ECO:0000256" key="1">
    <source>
        <dbReference type="ARBA" id="ARBA00012493"/>
    </source>
</evidence>
<dbReference type="Pfam" id="PF17921">
    <property type="entry name" value="Integrase_H2C2"/>
    <property type="match status" value="1"/>
</dbReference>
<dbReference type="Gene3D" id="1.10.340.70">
    <property type="match status" value="1"/>
</dbReference>
<dbReference type="FunFam" id="3.30.420.10:FF:000032">
    <property type="entry name" value="Retrovirus-related Pol polyprotein from transposon 297-like Protein"/>
    <property type="match status" value="1"/>
</dbReference>
<evidence type="ECO:0000259" key="9">
    <source>
        <dbReference type="PROSITE" id="PS50878"/>
    </source>
</evidence>
<dbReference type="Gene3D" id="3.30.70.270">
    <property type="match status" value="2"/>
</dbReference>
<proteinExistence type="predicted"/>
<dbReference type="HOGENOM" id="CLU_000962_1_0_1"/>
<evidence type="ECO:0000256" key="3">
    <source>
        <dbReference type="ARBA" id="ARBA00022695"/>
    </source>
</evidence>
<keyword evidence="6" id="KW-0378">Hydrolase</keyword>
<evidence type="ECO:0000256" key="6">
    <source>
        <dbReference type="ARBA" id="ARBA00022801"/>
    </source>
</evidence>
<keyword evidence="2" id="KW-0808">Transferase</keyword>
<dbReference type="SUPFAM" id="SSF53098">
    <property type="entry name" value="Ribonuclease H-like"/>
    <property type="match status" value="1"/>
</dbReference>
<dbReference type="Pfam" id="PF00078">
    <property type="entry name" value="RVT_1"/>
    <property type="match status" value="1"/>
</dbReference>
<dbReference type="InterPro" id="IPR050951">
    <property type="entry name" value="Retrovirus_Pol_polyprotein"/>
</dbReference>
<dbReference type="Gene3D" id="2.40.70.10">
    <property type="entry name" value="Acid Proteases"/>
    <property type="match status" value="1"/>
</dbReference>
<dbReference type="Pfam" id="PF13975">
    <property type="entry name" value="gag-asp_proteas"/>
    <property type="match status" value="1"/>
</dbReference>
<dbReference type="STRING" id="31234.E3NMC0"/>
<sequence>MQTCANQQEATILFLTLLNIDPTAAIRQLFKRTDIAARKAGQGLLVSQCRPVEPEEIYWNRRINDTCFDLVPMLVEGKIWFLLEGTDDLVADSGSIECKRPLVTGKVHVENGNWKNEQGTEIWVQTLHRPIRRTANQFLFQAPAVIGNDLLGPGTSSAANEELNKIYRRRVNNITFRLLEENIVKAKDYITTKVRVHKDKVANTLDELWENTGKRVFAAIKHVIFNVWTFTLLVIAPLLLVVILVIILYCYCKFRLSRSAASATANRLIEMATRQLRGVNHVDYDGGHHVYIAQDINEEYPIPGVYSVLHRKNRGHLPVIQIEINGRKVHALLDTGAGISYLPVSQIRPEELDVGKEQQARAANGSVIRFLGTTSQTIKIGEIEVDQTLLVSHDDDCPSEILLGVDFIRNMNKMGHPVSFDMLKKEVQIGTEISLVCNVELAPEREEIKVAVCHNCTVNPTSEAIIPVKLVNYRKEFGTEFMIADNKKESEQIYAIARSVVSTDQEGKALLQLVNPSATPIKLFAGQALATATIYEQIWEDSYTPPEADWTAKLPLMPQPTPPDYKPSNEIDLKNSIFTENQKSTLRNIIDRHPKAFVGPDGVLGCYNGTIRHRIDFVKDAKMPAPRNYRVPLERRHEVEKQVREMESQGIIRPSSSPFSAPIVMVRKADGESWRFCIDFRQINNITEPVQSILPNLQELLDVTAENAIYTTLDFASGFHQIPLEEEHCERTAFASFMGVYEYIRMPMGLKGSPGTFQRIMHKLIKPLRAKVFCYIDDIILTSPTPEQHLEDIEEILTMVEESGMKLKPSKAKFGQDKIKFLGFIVSAEGIHPDPEKTVAITNYPKPKNVTEVRAFLGLASFYRRFIKNFSKITTPLTELTKKDSEFHWEEEQEKAFEQLKFALVSSPVLAAPKLGFPFVIETDASGKGVGAVLMQARDRESTDFRVIAYASRVYNKHEKRYPAIELEALGLIFAVTKFRPYIDGAETTIITDHSPLKALLYRTDLQGRLAKYQIILQEYNVTIVYKPGKTNVVADALSRHHPLINAVIPLWVDLKAIKAEQQAAPELEKVRDTFGNFENRDGVIYKNTEEGIPVVLLPKNTQYGQTLAEMVHGSLEEGAHLGRDKTLHRIKEIAVWPGLEATVRNIVAACPTCQHTKDSTKTRTRAVLHELGEVSQPFERVHCDFIGPLAETERGNKYILVFTCAFSKFVIAEPTENQSSMSTIRMIADRLFARFGIPKVLVTDRGTNFLSKTTQLFLQSKNCEHRTSTPYHHSANGQVERANQTIEGLLRPHTADGCWDVYLQKVVHAYNTSLHATTRRTPFEIVHTFKPGSPVKNALNRKGGEVVAAKCLDDPRKEEGKQPDNHAEVIEYEAYKQEVLKKAHERVKDILLEKTSERNRKFNQKSTINDVKFEIGQKILLRKGKSDKLSPPFAGPFEITGIREPNLIIKGFGRATRSGEAKESVVHKNRMPIVKHLHPETPGENVTRFTAVVLKEYQGYTLMYSKKFGKQLVTMEGSAGPQQPGSVFHIIVFEKNYTPGKYHLNNANCTGWNIELAPEQSRIEAKYLPSLEAPGHGEVVLRILYSDPWMVTGRIGDFKNEIIPFEVISMDQRQKQWLLQEKDAGGMVAIEAQVALDGLLMIGGQRLNRGTRNPVGKAQRERGRIVNRTDIRFVEDATLRQILVTDHPFLFPHKERIMAELAPKDEEAAEGEVESVLDDLEIIALDELDD</sequence>
<dbReference type="EMBL" id="DS269015">
    <property type="protein sequence ID" value="EFP07148.1"/>
    <property type="molecule type" value="Genomic_DNA"/>
</dbReference>
<evidence type="ECO:0000313" key="12">
    <source>
        <dbReference type="Proteomes" id="UP000008281"/>
    </source>
</evidence>
<keyword evidence="8" id="KW-0812">Transmembrane</keyword>
<keyword evidence="3" id="KW-0548">Nucleotidyltransferase</keyword>
<dbReference type="InterPro" id="IPR041588">
    <property type="entry name" value="Integrase_H2C2"/>
</dbReference>
<dbReference type="InterPro" id="IPR043502">
    <property type="entry name" value="DNA/RNA_pol_sf"/>
</dbReference>
<evidence type="ECO:0000259" key="10">
    <source>
        <dbReference type="PROSITE" id="PS50994"/>
    </source>
</evidence>
<dbReference type="eggNOG" id="KOG0017">
    <property type="taxonomic scope" value="Eukaryota"/>
</dbReference>
<dbReference type="InterPro" id="IPR021109">
    <property type="entry name" value="Peptidase_aspartic_dom_sf"/>
</dbReference>
<feature type="transmembrane region" description="Helical" evidence="8">
    <location>
        <begin position="223"/>
        <end position="249"/>
    </location>
</feature>
<keyword evidence="8" id="KW-0472">Membrane</keyword>
<dbReference type="InterPro" id="IPR043128">
    <property type="entry name" value="Rev_trsase/Diguanyl_cyclase"/>
</dbReference>
<dbReference type="Pfam" id="PF17917">
    <property type="entry name" value="RT_RNaseH"/>
    <property type="match status" value="1"/>
</dbReference>
<evidence type="ECO:0000256" key="5">
    <source>
        <dbReference type="ARBA" id="ARBA00022759"/>
    </source>
</evidence>
<dbReference type="CDD" id="cd01647">
    <property type="entry name" value="RT_LTR"/>
    <property type="match status" value="1"/>
</dbReference>
<dbReference type="InterPro" id="IPR000477">
    <property type="entry name" value="RT_dom"/>
</dbReference>
<dbReference type="Proteomes" id="UP000008281">
    <property type="component" value="Unassembled WGS sequence"/>
</dbReference>
<dbReference type="GO" id="GO:0042575">
    <property type="term" value="C:DNA polymerase complex"/>
    <property type="evidence" value="ECO:0007669"/>
    <property type="project" value="UniProtKB-ARBA"/>
</dbReference>
<dbReference type="CDD" id="cd05483">
    <property type="entry name" value="retropepsin_like_bacteria"/>
    <property type="match status" value="1"/>
</dbReference>
<dbReference type="SUPFAM" id="SSF56672">
    <property type="entry name" value="DNA/RNA polymerases"/>
    <property type="match status" value="1"/>
</dbReference>
<gene>
    <name evidence="11" type="ORF">CRE_30552</name>
</gene>
<dbReference type="InterPro" id="IPR041373">
    <property type="entry name" value="RT_RNaseH"/>
</dbReference>
<dbReference type="InParanoid" id="E3NMC0"/>
<protein>
    <recommendedName>
        <fullName evidence="1">RNA-directed DNA polymerase</fullName>
        <ecNumber evidence="1">2.7.7.49</ecNumber>
    </recommendedName>
</protein>
<dbReference type="GO" id="GO:0016787">
    <property type="term" value="F:hydrolase activity"/>
    <property type="evidence" value="ECO:0007669"/>
    <property type="project" value="UniProtKB-KW"/>
</dbReference>
<keyword evidence="5" id="KW-0255">Endonuclease</keyword>
<dbReference type="OrthoDB" id="5868531at2759"/>
<dbReference type="FunFam" id="3.30.70.270:FF:000020">
    <property type="entry name" value="Transposon Tf2-6 polyprotein-like Protein"/>
    <property type="match status" value="1"/>
</dbReference>
<keyword evidence="8" id="KW-1133">Transmembrane helix</keyword>
<dbReference type="PANTHER" id="PTHR37984">
    <property type="entry name" value="PROTEIN CBG26694"/>
    <property type="match status" value="1"/>
</dbReference>
<dbReference type="InterPro" id="IPR034122">
    <property type="entry name" value="Retropepsin-like_bacterial"/>
</dbReference>
<name>E3NMC0_CAERE</name>